<dbReference type="AlphaFoldDB" id="A0A6C0EA97"/>
<organism evidence="1">
    <name type="scientific">viral metagenome</name>
    <dbReference type="NCBI Taxonomy" id="1070528"/>
    <lineage>
        <taxon>unclassified sequences</taxon>
        <taxon>metagenomes</taxon>
        <taxon>organismal metagenomes</taxon>
    </lineage>
</organism>
<accession>A0A6C0EA97</accession>
<name>A0A6C0EA97_9ZZZZ</name>
<proteinExistence type="predicted"/>
<dbReference type="EMBL" id="MN739774">
    <property type="protein sequence ID" value="QHT25758.1"/>
    <property type="molecule type" value="Genomic_DNA"/>
</dbReference>
<sequence>MDGEFYKILNELTSDIMTETDYLANLESYVQQGLKMIDIENIKKIISLLQKMKKDYAYKGTILLYTKQTVYDSLKPYMKSVKSILDLDLDSPEDRIMNQNIIEIKKYTLESFRYLQSFTPIYADVTSKQKCPLAVTESNNKEELLSRFDSITQYFKVPQLSYFNIKKISREELIGMKYEKLHSYYLDIINMINMGIEKITKTCDIYIDVEKGYLVMKILKDPNVATDNYDVYIDVTN</sequence>
<protein>
    <submittedName>
        <fullName evidence="1">Uncharacterized protein</fullName>
    </submittedName>
</protein>
<reference evidence="1" key="1">
    <citation type="journal article" date="2020" name="Nature">
        <title>Giant virus diversity and host interactions through global metagenomics.</title>
        <authorList>
            <person name="Schulz F."/>
            <person name="Roux S."/>
            <person name="Paez-Espino D."/>
            <person name="Jungbluth S."/>
            <person name="Walsh D.A."/>
            <person name="Denef V.J."/>
            <person name="McMahon K.D."/>
            <person name="Konstantinidis K.T."/>
            <person name="Eloe-Fadrosh E.A."/>
            <person name="Kyrpides N.C."/>
            <person name="Woyke T."/>
        </authorList>
    </citation>
    <scope>NUCLEOTIDE SEQUENCE</scope>
    <source>
        <strain evidence="1">GVMAG-M-3300023179-27</strain>
    </source>
</reference>
<evidence type="ECO:0000313" key="1">
    <source>
        <dbReference type="EMBL" id="QHT25758.1"/>
    </source>
</evidence>